<organism evidence="1 2">
    <name type="scientific">Sphingobacterium litopenaei</name>
    <dbReference type="NCBI Taxonomy" id="2763500"/>
    <lineage>
        <taxon>Bacteria</taxon>
        <taxon>Pseudomonadati</taxon>
        <taxon>Bacteroidota</taxon>
        <taxon>Sphingobacteriia</taxon>
        <taxon>Sphingobacteriales</taxon>
        <taxon>Sphingobacteriaceae</taxon>
        <taxon>Sphingobacterium</taxon>
    </lineage>
</organism>
<gene>
    <name evidence="1" type="ORF">H8B04_16740</name>
</gene>
<sequence>MKIITKITTPICLLIFLITSCKKDEVSLPLTKTSFVGSFQATETNNNFISENITLFLNHDNTYSMSNPKSLSLPIEKPLYNIVDGSGKYTIENNTITFQDTLTRTLQAMYPYYLSGKYKYHFDGDNLHLEQENSNSGIKYKLELRAQKNFKN</sequence>
<name>A0ABR7YIM1_9SPHI</name>
<dbReference type="RefSeq" id="WP_190303057.1">
    <property type="nucleotide sequence ID" value="NZ_JACOIJ010000070.1"/>
</dbReference>
<proteinExistence type="predicted"/>
<dbReference type="Proteomes" id="UP000651271">
    <property type="component" value="Unassembled WGS sequence"/>
</dbReference>
<comment type="caution">
    <text evidence="1">The sequence shown here is derived from an EMBL/GenBank/DDBJ whole genome shotgun (WGS) entry which is preliminary data.</text>
</comment>
<dbReference type="EMBL" id="JACOIJ010000070">
    <property type="protein sequence ID" value="MBD1431171.1"/>
    <property type="molecule type" value="Genomic_DNA"/>
</dbReference>
<accession>A0ABR7YIM1</accession>
<evidence type="ECO:0000313" key="2">
    <source>
        <dbReference type="Proteomes" id="UP000651271"/>
    </source>
</evidence>
<dbReference type="PROSITE" id="PS51257">
    <property type="entry name" value="PROKAR_LIPOPROTEIN"/>
    <property type="match status" value="1"/>
</dbReference>
<evidence type="ECO:0008006" key="3">
    <source>
        <dbReference type="Google" id="ProtNLM"/>
    </source>
</evidence>
<protein>
    <recommendedName>
        <fullName evidence="3">Lipoprotein</fullName>
    </recommendedName>
</protein>
<keyword evidence="2" id="KW-1185">Reference proteome</keyword>
<reference evidence="1 2" key="1">
    <citation type="submission" date="2020-08" db="EMBL/GenBank/DDBJ databases">
        <title>Sphingobacterium sp. DN04309 isolated from aquaculture water.</title>
        <authorList>
            <person name="Zhang M."/>
        </authorList>
    </citation>
    <scope>NUCLEOTIDE SEQUENCE [LARGE SCALE GENOMIC DNA]</scope>
    <source>
        <strain evidence="1 2">DN04309</strain>
    </source>
</reference>
<evidence type="ECO:0000313" key="1">
    <source>
        <dbReference type="EMBL" id="MBD1431171.1"/>
    </source>
</evidence>